<dbReference type="EMBL" id="VTUX01000003">
    <property type="protein sequence ID" value="KAA1192512.1"/>
    <property type="molecule type" value="Genomic_DNA"/>
</dbReference>
<dbReference type="InterPro" id="IPR015443">
    <property type="entry name" value="Aldose_1-epimerase"/>
</dbReference>
<proteinExistence type="inferred from homology"/>
<dbReference type="InterPro" id="IPR011013">
    <property type="entry name" value="Gal_mutarotase_sf_dom"/>
</dbReference>
<dbReference type="EC" id="5.1.3.3" evidence="5"/>
<sequence length="341" mass="38224">MQQDLFGLTPAGEAVYVYTLRNTAGMAVRLLDYGATLMQCWVPDREGHFGDVVLGCDTLHDYIQHSPYFGATVGRVANRIANARYAREGRTWQLDHNDGKHHLHGGHQGFDKRVWRVESIAGERNALDFHLLSPDGDGGYPGELAVSVRYTLLEDNSLQIDYSARTSALTPCNLSNHSYWNLACHDSVLQHTLALHAEHYLEVDPELIPTGRVLPVADTPFDFRRARALGRDLQVLPDGYDHNFVVAAARRSQPEPAAELYDPESGRYLQVYTTEPGIQCYTGNFLNGVPGKAGASYARFGGICLETQMFPDAVHHDHFPSVWLHPGEHYHQHTRYAFSLR</sequence>
<evidence type="ECO:0000256" key="7">
    <source>
        <dbReference type="PIRSR" id="PIRSR005096-2"/>
    </source>
</evidence>
<reference evidence="9 10" key="1">
    <citation type="submission" date="2019-09" db="EMBL/GenBank/DDBJ databases">
        <authorList>
            <person name="Chen X.-Y."/>
        </authorList>
    </citation>
    <scope>NUCLEOTIDE SEQUENCE [LARGE SCALE GENOMIC DNA]</scope>
    <source>
        <strain evidence="9 10">NY5</strain>
    </source>
</reference>
<evidence type="ECO:0000256" key="4">
    <source>
        <dbReference type="ARBA" id="ARBA00023277"/>
    </source>
</evidence>
<evidence type="ECO:0000313" key="9">
    <source>
        <dbReference type="EMBL" id="KAA1192512.1"/>
    </source>
</evidence>
<dbReference type="NCBIfam" id="NF008277">
    <property type="entry name" value="PRK11055.1"/>
    <property type="match status" value="1"/>
</dbReference>
<feature type="binding site" evidence="8">
    <location>
        <begin position="78"/>
        <end position="79"/>
    </location>
    <ligand>
        <name>beta-D-galactose</name>
        <dbReference type="ChEBI" id="CHEBI:27667"/>
    </ligand>
</feature>
<evidence type="ECO:0000256" key="3">
    <source>
        <dbReference type="ARBA" id="ARBA00023235"/>
    </source>
</evidence>
<dbReference type="GO" id="GO:0006006">
    <property type="term" value="P:glucose metabolic process"/>
    <property type="evidence" value="ECO:0007669"/>
    <property type="project" value="TreeGrafter"/>
</dbReference>
<feature type="binding site" evidence="7">
    <location>
        <position position="241"/>
    </location>
    <ligand>
        <name>beta-D-galactose</name>
        <dbReference type="ChEBI" id="CHEBI:27667"/>
    </ligand>
</feature>
<keyword evidence="10" id="KW-1185">Reference proteome</keyword>
<name>A0A5B0WZM8_9GAMM</name>
<feature type="binding site" evidence="8">
    <location>
        <begin position="177"/>
        <end position="179"/>
    </location>
    <ligand>
        <name>beta-D-galactose</name>
        <dbReference type="ChEBI" id="CHEBI:27667"/>
    </ligand>
</feature>
<feature type="active site" description="Proton donor" evidence="6">
    <location>
        <position position="177"/>
    </location>
</feature>
<dbReference type="CDD" id="cd09019">
    <property type="entry name" value="galactose_mutarotase_like"/>
    <property type="match status" value="1"/>
</dbReference>
<dbReference type="SUPFAM" id="SSF74650">
    <property type="entry name" value="Galactose mutarotase-like"/>
    <property type="match status" value="1"/>
</dbReference>
<dbReference type="UniPathway" id="UPA00242"/>
<comment type="caution">
    <text evidence="9">The sequence shown here is derived from an EMBL/GenBank/DDBJ whole genome shotgun (WGS) entry which is preliminary data.</text>
</comment>
<evidence type="ECO:0000256" key="8">
    <source>
        <dbReference type="PIRSR" id="PIRSR005096-3"/>
    </source>
</evidence>
<dbReference type="PANTHER" id="PTHR10091">
    <property type="entry name" value="ALDOSE-1-EPIMERASE"/>
    <property type="match status" value="1"/>
</dbReference>
<evidence type="ECO:0000256" key="2">
    <source>
        <dbReference type="ARBA" id="ARBA00006206"/>
    </source>
</evidence>
<dbReference type="Pfam" id="PF01263">
    <property type="entry name" value="Aldose_epim"/>
    <property type="match status" value="1"/>
</dbReference>
<gene>
    <name evidence="9" type="ORF">F0M18_07520</name>
</gene>
<dbReference type="PANTHER" id="PTHR10091:SF0">
    <property type="entry name" value="GALACTOSE MUTAROTASE"/>
    <property type="match status" value="1"/>
</dbReference>
<dbReference type="Gene3D" id="2.70.98.10">
    <property type="match status" value="1"/>
</dbReference>
<organism evidence="9 10">
    <name type="scientific">Pseudohalioglobus sediminis</name>
    <dbReference type="NCBI Taxonomy" id="2606449"/>
    <lineage>
        <taxon>Bacteria</taxon>
        <taxon>Pseudomonadati</taxon>
        <taxon>Pseudomonadota</taxon>
        <taxon>Gammaproteobacteria</taxon>
        <taxon>Cellvibrionales</taxon>
        <taxon>Halieaceae</taxon>
        <taxon>Pseudohalioglobus</taxon>
    </lineage>
</organism>
<keyword evidence="3 5" id="KW-0413">Isomerase</keyword>
<evidence type="ECO:0000256" key="6">
    <source>
        <dbReference type="PIRSR" id="PIRSR005096-1"/>
    </source>
</evidence>
<dbReference type="RefSeq" id="WP_149610805.1">
    <property type="nucleotide sequence ID" value="NZ_VTUX01000003.1"/>
</dbReference>
<dbReference type="InterPro" id="IPR047215">
    <property type="entry name" value="Galactose_mutarotase-like"/>
</dbReference>
<comment type="pathway">
    <text evidence="1 5">Carbohydrate metabolism; hexose metabolism.</text>
</comment>
<dbReference type="GO" id="GO:0004034">
    <property type="term" value="F:aldose 1-epimerase activity"/>
    <property type="evidence" value="ECO:0007669"/>
    <property type="project" value="UniProtKB-EC"/>
</dbReference>
<dbReference type="GO" id="GO:0030246">
    <property type="term" value="F:carbohydrate binding"/>
    <property type="evidence" value="ECO:0007669"/>
    <property type="project" value="InterPro"/>
</dbReference>
<dbReference type="AlphaFoldDB" id="A0A5B0WZM8"/>
<protein>
    <recommendedName>
        <fullName evidence="5">Aldose 1-epimerase</fullName>
        <ecNumber evidence="5">5.1.3.3</ecNumber>
    </recommendedName>
</protein>
<accession>A0A5B0WZM8</accession>
<dbReference type="InterPro" id="IPR008183">
    <property type="entry name" value="Aldose_1/G6P_1-epimerase"/>
</dbReference>
<evidence type="ECO:0000256" key="5">
    <source>
        <dbReference type="PIRNR" id="PIRNR005096"/>
    </source>
</evidence>
<dbReference type="GO" id="GO:0033499">
    <property type="term" value="P:galactose catabolic process via UDP-galactose, Leloir pathway"/>
    <property type="evidence" value="ECO:0007669"/>
    <property type="project" value="TreeGrafter"/>
</dbReference>
<evidence type="ECO:0000313" key="10">
    <source>
        <dbReference type="Proteomes" id="UP000323708"/>
    </source>
</evidence>
<feature type="active site" description="Proton acceptor" evidence="6">
    <location>
        <position position="306"/>
    </location>
</feature>
<dbReference type="PIRSF" id="PIRSF005096">
    <property type="entry name" value="GALM"/>
    <property type="match status" value="1"/>
</dbReference>
<evidence type="ECO:0000256" key="1">
    <source>
        <dbReference type="ARBA" id="ARBA00005028"/>
    </source>
</evidence>
<comment type="similarity">
    <text evidence="2 5">Belongs to the aldose epimerase family.</text>
</comment>
<dbReference type="Proteomes" id="UP000323708">
    <property type="component" value="Unassembled WGS sequence"/>
</dbReference>
<dbReference type="InterPro" id="IPR014718">
    <property type="entry name" value="GH-type_carb-bd"/>
</dbReference>
<keyword evidence="4 5" id="KW-0119">Carbohydrate metabolism</keyword>
<comment type="catalytic activity">
    <reaction evidence="5">
        <text>alpha-D-glucose = beta-D-glucose</text>
        <dbReference type="Rhea" id="RHEA:10264"/>
        <dbReference type="ChEBI" id="CHEBI:15903"/>
        <dbReference type="ChEBI" id="CHEBI:17925"/>
        <dbReference type="EC" id="5.1.3.3"/>
    </reaction>
</comment>